<keyword evidence="1" id="KW-0472">Membrane</keyword>
<evidence type="ECO:0000313" key="2">
    <source>
        <dbReference type="EMBL" id="PMD22137.1"/>
    </source>
</evidence>
<dbReference type="EMBL" id="KZ613479">
    <property type="protein sequence ID" value="PMD22137.1"/>
    <property type="molecule type" value="Genomic_DNA"/>
</dbReference>
<keyword evidence="1" id="KW-1133">Transmembrane helix</keyword>
<keyword evidence="3" id="KW-1185">Reference proteome</keyword>
<dbReference type="AlphaFoldDB" id="A0A2J6Q786"/>
<keyword evidence="1" id="KW-0812">Transmembrane</keyword>
<sequence>MLSSRLAAPLQIEAGTGDGEGDARGERRCFNCEVVDAMGEWKWIGQEERALQAKRQATANTSDPSTIVLLLLTGAACSQQPGEQSKQPVRLFQCLRCLRRIGFGYTNKLGSAEAVVVAFVVLVVVGRVR</sequence>
<accession>A0A2J6Q786</accession>
<organism evidence="2 3">
    <name type="scientific">Hyaloscypha hepaticicola</name>
    <dbReference type="NCBI Taxonomy" id="2082293"/>
    <lineage>
        <taxon>Eukaryota</taxon>
        <taxon>Fungi</taxon>
        <taxon>Dikarya</taxon>
        <taxon>Ascomycota</taxon>
        <taxon>Pezizomycotina</taxon>
        <taxon>Leotiomycetes</taxon>
        <taxon>Helotiales</taxon>
        <taxon>Hyaloscyphaceae</taxon>
        <taxon>Hyaloscypha</taxon>
    </lineage>
</organism>
<dbReference type="Proteomes" id="UP000235672">
    <property type="component" value="Unassembled WGS sequence"/>
</dbReference>
<name>A0A2J6Q786_9HELO</name>
<protein>
    <submittedName>
        <fullName evidence="2">Uncharacterized protein</fullName>
    </submittedName>
</protein>
<gene>
    <name evidence="2" type="ORF">NA56DRAFT_703117</name>
</gene>
<proteinExistence type="predicted"/>
<reference evidence="2 3" key="1">
    <citation type="submission" date="2016-05" db="EMBL/GenBank/DDBJ databases">
        <title>A degradative enzymes factory behind the ericoid mycorrhizal symbiosis.</title>
        <authorList>
            <consortium name="DOE Joint Genome Institute"/>
            <person name="Martino E."/>
            <person name="Morin E."/>
            <person name="Grelet G."/>
            <person name="Kuo A."/>
            <person name="Kohler A."/>
            <person name="Daghino S."/>
            <person name="Barry K."/>
            <person name="Choi C."/>
            <person name="Cichocki N."/>
            <person name="Clum A."/>
            <person name="Copeland A."/>
            <person name="Hainaut M."/>
            <person name="Haridas S."/>
            <person name="Labutti K."/>
            <person name="Lindquist E."/>
            <person name="Lipzen A."/>
            <person name="Khouja H.-R."/>
            <person name="Murat C."/>
            <person name="Ohm R."/>
            <person name="Olson A."/>
            <person name="Spatafora J."/>
            <person name="Veneault-Fourrey C."/>
            <person name="Henrissat B."/>
            <person name="Grigoriev I."/>
            <person name="Martin F."/>
            <person name="Perotto S."/>
        </authorList>
    </citation>
    <scope>NUCLEOTIDE SEQUENCE [LARGE SCALE GENOMIC DNA]</scope>
    <source>
        <strain evidence="2 3">UAMH 7357</strain>
    </source>
</reference>
<evidence type="ECO:0000256" key="1">
    <source>
        <dbReference type="SAM" id="Phobius"/>
    </source>
</evidence>
<feature type="transmembrane region" description="Helical" evidence="1">
    <location>
        <begin position="109"/>
        <end position="128"/>
    </location>
</feature>
<evidence type="ECO:0000313" key="3">
    <source>
        <dbReference type="Proteomes" id="UP000235672"/>
    </source>
</evidence>